<reference evidence="3 4" key="2">
    <citation type="submission" date="2014-09" db="EMBL/GenBank/DDBJ databases">
        <authorList>
            <consortium name="NBRP consortium"/>
            <person name="Sawabe T."/>
            <person name="Meirelles P."/>
            <person name="Nakanishi M."/>
            <person name="Sayaka M."/>
            <person name="Hattori M."/>
            <person name="Ohkuma M."/>
        </authorList>
    </citation>
    <scope>NUCLEOTIDE SEQUENCE [LARGE SCALE GENOMIC DNA]</scope>
    <source>
        <strain evidence="3 4">JCM 19240</strain>
    </source>
</reference>
<comment type="caution">
    <text evidence="3">The sequence shown here is derived from an EMBL/GenBank/DDBJ whole genome shotgun (WGS) entry which is preliminary data.</text>
</comment>
<dbReference type="InterPro" id="IPR029039">
    <property type="entry name" value="Flavoprotein-like_sf"/>
</dbReference>
<keyword evidence="4" id="KW-1185">Reference proteome</keyword>
<evidence type="ECO:0000256" key="1">
    <source>
        <dbReference type="ARBA" id="ARBA00023002"/>
    </source>
</evidence>
<dbReference type="OrthoDB" id="9798454at2"/>
<protein>
    <submittedName>
        <fullName evidence="3">NAD(P)H oxidoreductase YRKL</fullName>
    </submittedName>
</protein>
<dbReference type="AlphaFoldDB" id="A0A090TVW4"/>
<evidence type="ECO:0000313" key="4">
    <source>
        <dbReference type="Proteomes" id="UP000029224"/>
    </source>
</evidence>
<name>A0A090TVW4_9VIBR</name>
<organism evidence="3 4">
    <name type="scientific">Vibrio maritimus</name>
    <dbReference type="NCBI Taxonomy" id="990268"/>
    <lineage>
        <taxon>Bacteria</taxon>
        <taxon>Pseudomonadati</taxon>
        <taxon>Pseudomonadota</taxon>
        <taxon>Gammaproteobacteria</taxon>
        <taxon>Vibrionales</taxon>
        <taxon>Vibrionaceae</taxon>
        <taxon>Vibrio</taxon>
    </lineage>
</organism>
<dbReference type="InterPro" id="IPR032710">
    <property type="entry name" value="NTF2-like_dom_sf"/>
</dbReference>
<sequence>MSQVLVISGHPELDSSYTNKVILNQLSDNISDIEVRRLDTLYPDYKIDVEAEQQAMMKADVIVLQFPFYWYSMPALLKKWMDDVMSFNFAYGPEGDKLKGKDFILSFTVGGPEESYDPLGYNHFTIEEMLRPMQQTAYLAGMNYIKPIFTHRMVYIPGVYNKLEEVEARARDHATRVEAQIEDLIYSPENRIHKFVANWFAKFDRLEESTDQFTRSLADDVKWTVPEGEFIGHEGFRDWYALVRKVFKPNCDHVVEQVEVNKSEVGYLVELRIRLIAETFDDSVMKGEDINLLVNETWQVSFDSNDDIRIHSYEVVPVNS</sequence>
<reference evidence="3 4" key="1">
    <citation type="submission" date="2014-09" db="EMBL/GenBank/DDBJ databases">
        <title>Vibrio maritimus JCM 19240. (C210) whole genome shotgun sequence.</title>
        <authorList>
            <person name="Sawabe T."/>
            <person name="Meirelles P."/>
            <person name="Nakanishi M."/>
            <person name="Sayaka M."/>
            <person name="Hattori M."/>
            <person name="Ohkuma M."/>
        </authorList>
    </citation>
    <scope>NUCLEOTIDE SEQUENCE [LARGE SCALE GENOMIC DNA]</scope>
    <source>
        <strain evidence="3 4">JCM 19240</strain>
    </source>
</reference>
<dbReference type="InterPro" id="IPR046980">
    <property type="entry name" value="KefG/KefF"/>
</dbReference>
<dbReference type="GO" id="GO:0003955">
    <property type="term" value="F:NAD(P)H dehydrogenase (quinone) activity"/>
    <property type="evidence" value="ECO:0007669"/>
    <property type="project" value="TreeGrafter"/>
</dbReference>
<gene>
    <name evidence="3" type="ORF">JCM19240_3417</name>
</gene>
<accession>A0A090TVW4</accession>
<evidence type="ECO:0000313" key="3">
    <source>
        <dbReference type="EMBL" id="GAL35047.1"/>
    </source>
</evidence>
<dbReference type="PANTHER" id="PTHR47307:SF1">
    <property type="entry name" value="GLUTATHIONE-REGULATED POTASSIUM-EFFLUX SYSTEM ANCILLARY PROTEIN KEFG"/>
    <property type="match status" value="1"/>
</dbReference>
<dbReference type="Proteomes" id="UP000029224">
    <property type="component" value="Unassembled WGS sequence"/>
</dbReference>
<evidence type="ECO:0000259" key="2">
    <source>
        <dbReference type="Pfam" id="PF02525"/>
    </source>
</evidence>
<dbReference type="InterPro" id="IPR003680">
    <property type="entry name" value="Flavodoxin_fold"/>
</dbReference>
<feature type="domain" description="Flavodoxin-like fold" evidence="2">
    <location>
        <begin position="3"/>
        <end position="171"/>
    </location>
</feature>
<dbReference type="Pfam" id="PF02525">
    <property type="entry name" value="Flavodoxin_2"/>
    <property type="match status" value="1"/>
</dbReference>
<dbReference type="GO" id="GO:0010181">
    <property type="term" value="F:FMN binding"/>
    <property type="evidence" value="ECO:0007669"/>
    <property type="project" value="TreeGrafter"/>
</dbReference>
<dbReference type="SUPFAM" id="SSF54427">
    <property type="entry name" value="NTF2-like"/>
    <property type="match status" value="1"/>
</dbReference>
<keyword evidence="1" id="KW-0560">Oxidoreductase</keyword>
<dbReference type="EMBL" id="BBMT01000006">
    <property type="protein sequence ID" value="GAL35047.1"/>
    <property type="molecule type" value="Genomic_DNA"/>
</dbReference>
<dbReference type="Gene3D" id="3.10.450.50">
    <property type="match status" value="1"/>
</dbReference>
<proteinExistence type="predicted"/>
<dbReference type="Gene3D" id="3.40.50.360">
    <property type="match status" value="1"/>
</dbReference>
<dbReference type="PANTHER" id="PTHR47307">
    <property type="entry name" value="GLUTATHIONE-REGULATED POTASSIUM-EFFLUX SYSTEM ANCILLARY PROTEIN KEFG"/>
    <property type="match status" value="1"/>
</dbReference>
<dbReference type="SUPFAM" id="SSF52218">
    <property type="entry name" value="Flavoproteins"/>
    <property type="match status" value="1"/>
</dbReference>
<dbReference type="GO" id="GO:0009055">
    <property type="term" value="F:electron transfer activity"/>
    <property type="evidence" value="ECO:0007669"/>
    <property type="project" value="TreeGrafter"/>
</dbReference>